<evidence type="ECO:0000313" key="3">
    <source>
        <dbReference type="EMBL" id="MET3652319.1"/>
    </source>
</evidence>
<dbReference type="CDD" id="cd02966">
    <property type="entry name" value="TlpA_like_family"/>
    <property type="match status" value="1"/>
</dbReference>
<dbReference type="EMBL" id="JBEPMU010000002">
    <property type="protein sequence ID" value="MET3652319.1"/>
    <property type="molecule type" value="Genomic_DNA"/>
</dbReference>
<dbReference type="Proteomes" id="UP001549184">
    <property type="component" value="Unassembled WGS sequence"/>
</dbReference>
<dbReference type="Gene3D" id="3.40.30.10">
    <property type="entry name" value="Glutaredoxin"/>
    <property type="match status" value="1"/>
</dbReference>
<gene>
    <name evidence="3" type="ORF">ABIC75_002041</name>
</gene>
<dbReference type="PANTHER" id="PTHR42852:SF18">
    <property type="entry name" value="CHROMOSOME UNDETERMINED SCAFFOLD_47, WHOLE GENOME SHOTGUN SEQUENCE"/>
    <property type="match status" value="1"/>
</dbReference>
<organism evidence="3 4">
    <name type="scientific">Dyella japonica</name>
    <dbReference type="NCBI Taxonomy" id="231455"/>
    <lineage>
        <taxon>Bacteria</taxon>
        <taxon>Pseudomonadati</taxon>
        <taxon>Pseudomonadota</taxon>
        <taxon>Gammaproteobacteria</taxon>
        <taxon>Lysobacterales</taxon>
        <taxon>Rhodanobacteraceae</taxon>
        <taxon>Dyella</taxon>
    </lineage>
</organism>
<dbReference type="InterPro" id="IPR000866">
    <property type="entry name" value="AhpC/TSA"/>
</dbReference>
<reference evidence="3 4" key="1">
    <citation type="submission" date="2024-06" db="EMBL/GenBank/DDBJ databases">
        <title>Sorghum-associated microbial communities from plants grown in Nebraska, USA.</title>
        <authorList>
            <person name="Schachtman D."/>
        </authorList>
    </citation>
    <scope>NUCLEOTIDE SEQUENCE [LARGE SCALE GENOMIC DNA]</scope>
    <source>
        <strain evidence="3 4">1073</strain>
    </source>
</reference>
<keyword evidence="4" id="KW-1185">Reference proteome</keyword>
<dbReference type="InterPro" id="IPR036249">
    <property type="entry name" value="Thioredoxin-like_sf"/>
</dbReference>
<dbReference type="InterPro" id="IPR050553">
    <property type="entry name" value="Thioredoxin_ResA/DsbE_sf"/>
</dbReference>
<dbReference type="RefSeq" id="WP_354013699.1">
    <property type="nucleotide sequence ID" value="NZ_JBEPMU010000002.1"/>
</dbReference>
<sequence>MRHASRFVGLFALAWMLCPLHAADAPNDEQRFVAALQLGPSADVHYLDAAGKPLSYAAFAQQLGEGRNYSSTMDSKANAAMLRLRPPGSTSAGRFSFGRGSAFPPFELPSLQGDTQRLSDFRGRYTLVSFFFAECAPCIAEVPALNAFAHANGDMAFVAITYEDAATARQFVADRGLKWPVLHDGQALIDTLGVSIYPTLMLIDPSGHVAGAAVGMSMREGQDKQLADLTGWVQQWKKATQPR</sequence>
<feature type="chain" id="PRO_5045571237" evidence="1">
    <location>
        <begin position="23"/>
        <end position="243"/>
    </location>
</feature>
<dbReference type="InterPro" id="IPR013766">
    <property type="entry name" value="Thioredoxin_domain"/>
</dbReference>
<dbReference type="PROSITE" id="PS51352">
    <property type="entry name" value="THIOREDOXIN_2"/>
    <property type="match status" value="1"/>
</dbReference>
<protein>
    <submittedName>
        <fullName evidence="3">Peroxiredoxin</fullName>
    </submittedName>
</protein>
<accession>A0ABV2JU05</accession>
<dbReference type="Pfam" id="PF00578">
    <property type="entry name" value="AhpC-TSA"/>
    <property type="match status" value="1"/>
</dbReference>
<comment type="caution">
    <text evidence="3">The sequence shown here is derived from an EMBL/GenBank/DDBJ whole genome shotgun (WGS) entry which is preliminary data.</text>
</comment>
<feature type="domain" description="Thioredoxin" evidence="2">
    <location>
        <begin position="97"/>
        <end position="238"/>
    </location>
</feature>
<evidence type="ECO:0000256" key="1">
    <source>
        <dbReference type="SAM" id="SignalP"/>
    </source>
</evidence>
<keyword evidence="1" id="KW-0732">Signal</keyword>
<dbReference type="PANTHER" id="PTHR42852">
    <property type="entry name" value="THIOL:DISULFIDE INTERCHANGE PROTEIN DSBE"/>
    <property type="match status" value="1"/>
</dbReference>
<feature type="signal peptide" evidence="1">
    <location>
        <begin position="1"/>
        <end position="22"/>
    </location>
</feature>
<evidence type="ECO:0000313" key="4">
    <source>
        <dbReference type="Proteomes" id="UP001549184"/>
    </source>
</evidence>
<proteinExistence type="predicted"/>
<evidence type="ECO:0000259" key="2">
    <source>
        <dbReference type="PROSITE" id="PS51352"/>
    </source>
</evidence>
<dbReference type="SUPFAM" id="SSF52833">
    <property type="entry name" value="Thioredoxin-like"/>
    <property type="match status" value="1"/>
</dbReference>
<name>A0ABV2JU05_9GAMM</name>